<sequence length="156" mass="18043">MKFKLFAFVSLLVILFNCEIEIEDDEKLIEDLEGKWELVSITFDGDQQITECDKTTISEFITNSAFNGNYIGTVYFWTEALDSCSPETFRGTWKSDDGDFDLTLTINGSESNTNYTNNFEITYTSIGDDPEIVFIDLIFSNLDEDFERVYTYKRII</sequence>
<comment type="caution">
    <text evidence="1">The sequence shown here is derived from an EMBL/GenBank/DDBJ whole genome shotgun (WGS) entry which is preliminary data.</text>
</comment>
<dbReference type="EMBL" id="QFRI01000002">
    <property type="protein sequence ID" value="PWH82359.1"/>
    <property type="molecule type" value="Genomic_DNA"/>
</dbReference>
<name>A0A2U2X3M2_9FLAO</name>
<proteinExistence type="predicted"/>
<evidence type="ECO:0000313" key="2">
    <source>
        <dbReference type="Proteomes" id="UP000245375"/>
    </source>
</evidence>
<dbReference type="Proteomes" id="UP000245375">
    <property type="component" value="Unassembled WGS sequence"/>
</dbReference>
<dbReference type="RefSeq" id="WP_109352726.1">
    <property type="nucleotide sequence ID" value="NZ_QFRI01000002.1"/>
</dbReference>
<dbReference type="AlphaFoldDB" id="A0A2U2X3M2"/>
<protein>
    <submittedName>
        <fullName evidence="1">Uncharacterized protein</fullName>
    </submittedName>
</protein>
<gene>
    <name evidence="1" type="ORF">DIS18_08885</name>
</gene>
<organism evidence="1 2">
    <name type="scientific">Algibacter marinivivus</name>
    <dbReference type="NCBI Taxonomy" id="2100723"/>
    <lineage>
        <taxon>Bacteria</taxon>
        <taxon>Pseudomonadati</taxon>
        <taxon>Bacteroidota</taxon>
        <taxon>Flavobacteriia</taxon>
        <taxon>Flavobacteriales</taxon>
        <taxon>Flavobacteriaceae</taxon>
        <taxon>Algibacter</taxon>
    </lineage>
</organism>
<reference evidence="2" key="3">
    <citation type="submission" date="2018-05" db="EMBL/GenBank/DDBJ databases">
        <authorList>
            <person name="Lu D."/>
        </authorList>
    </citation>
    <scope>NUCLEOTIDE SEQUENCE [LARGE SCALE GENOMIC DNA]</scope>
    <source>
        <strain evidence="2">ZY111</strain>
    </source>
</reference>
<reference evidence="1 2" key="1">
    <citation type="submission" date="2018-05" db="EMBL/GenBank/DDBJ databases">
        <title>Algibacter marinivivus sp. nov., isolated from sample around a algae.</title>
        <authorList>
            <person name="Zhong X."/>
        </authorList>
    </citation>
    <scope>NUCLEOTIDE SEQUENCE [LARGE SCALE GENOMIC DNA]</scope>
    <source>
        <strain evidence="1 2">ZY111</strain>
    </source>
</reference>
<keyword evidence="2" id="KW-1185">Reference proteome</keyword>
<dbReference type="OrthoDB" id="1440752at2"/>
<evidence type="ECO:0000313" key="1">
    <source>
        <dbReference type="EMBL" id="PWH82359.1"/>
    </source>
</evidence>
<accession>A0A2U2X3M2</accession>
<reference evidence="2" key="2">
    <citation type="submission" date="2018-05" db="EMBL/GenBank/DDBJ databases">
        <title>Algibacter marinivivus sp. nov., isolated from sample around a algae.</title>
        <authorList>
            <person name="Lu D."/>
        </authorList>
    </citation>
    <scope>NUCLEOTIDE SEQUENCE [LARGE SCALE GENOMIC DNA]</scope>
    <source>
        <strain evidence="2">ZY111</strain>
    </source>
</reference>